<gene>
    <name evidence="1" type="ORF">GCM10008957_45540</name>
</gene>
<evidence type="ECO:0000313" key="2">
    <source>
        <dbReference type="Proteomes" id="UP000603865"/>
    </source>
</evidence>
<dbReference type="EMBL" id="BMQL01000046">
    <property type="protein sequence ID" value="GGR29400.1"/>
    <property type="molecule type" value="Genomic_DNA"/>
</dbReference>
<name>A0A918CLT2_9DEIO</name>
<organism evidence="1 2">
    <name type="scientific">Deinococcus ruber</name>
    <dbReference type="NCBI Taxonomy" id="1848197"/>
    <lineage>
        <taxon>Bacteria</taxon>
        <taxon>Thermotogati</taxon>
        <taxon>Deinococcota</taxon>
        <taxon>Deinococci</taxon>
        <taxon>Deinococcales</taxon>
        <taxon>Deinococcaceae</taxon>
        <taxon>Deinococcus</taxon>
    </lineage>
</organism>
<dbReference type="Proteomes" id="UP000603865">
    <property type="component" value="Unassembled WGS sequence"/>
</dbReference>
<evidence type="ECO:0000313" key="1">
    <source>
        <dbReference type="EMBL" id="GGR29400.1"/>
    </source>
</evidence>
<protein>
    <submittedName>
        <fullName evidence="1">Uncharacterized protein</fullName>
    </submittedName>
</protein>
<accession>A0A918CLT2</accession>
<sequence length="61" mass="6474">MGCRVNLCVMGLSGSVLMDDLLFRGEGCSCIVLLDAALASVLGSWLTLLRAFPARLEGSDR</sequence>
<comment type="caution">
    <text evidence="1">The sequence shown here is derived from an EMBL/GenBank/DDBJ whole genome shotgun (WGS) entry which is preliminary data.</text>
</comment>
<reference evidence="1" key="1">
    <citation type="journal article" date="2014" name="Int. J. Syst. Evol. Microbiol.">
        <title>Complete genome sequence of Corynebacterium casei LMG S-19264T (=DSM 44701T), isolated from a smear-ripened cheese.</title>
        <authorList>
            <consortium name="US DOE Joint Genome Institute (JGI-PGF)"/>
            <person name="Walter F."/>
            <person name="Albersmeier A."/>
            <person name="Kalinowski J."/>
            <person name="Ruckert C."/>
        </authorList>
    </citation>
    <scope>NUCLEOTIDE SEQUENCE</scope>
    <source>
        <strain evidence="1">JCM 31311</strain>
    </source>
</reference>
<reference evidence="1" key="2">
    <citation type="submission" date="2020-09" db="EMBL/GenBank/DDBJ databases">
        <authorList>
            <person name="Sun Q."/>
            <person name="Ohkuma M."/>
        </authorList>
    </citation>
    <scope>NUCLEOTIDE SEQUENCE</scope>
    <source>
        <strain evidence="1">JCM 31311</strain>
    </source>
</reference>
<keyword evidence="2" id="KW-1185">Reference proteome</keyword>
<proteinExistence type="predicted"/>
<dbReference type="AlphaFoldDB" id="A0A918CLT2"/>